<dbReference type="Proteomes" id="UP000549394">
    <property type="component" value="Unassembled WGS sequence"/>
</dbReference>
<dbReference type="PANTHER" id="PTHR23120:SF0">
    <property type="entry name" value="MAESTRO HEAT-LIKE REPEAT FAMILY MEMBER 1"/>
    <property type="match status" value="1"/>
</dbReference>
<dbReference type="Gene3D" id="1.10.510.10">
    <property type="entry name" value="Transferase(Phosphotransferase) domain 1"/>
    <property type="match status" value="1"/>
</dbReference>
<protein>
    <submittedName>
        <fullName evidence="6">DgyrCDS2102</fullName>
    </submittedName>
</protein>
<dbReference type="Pfam" id="PF23210">
    <property type="entry name" value="HEAT_Maestro_2"/>
    <property type="match status" value="1"/>
</dbReference>
<keyword evidence="1" id="KW-0677">Repeat</keyword>
<evidence type="ECO:0000256" key="4">
    <source>
        <dbReference type="PROSITE-ProRule" id="PRU10141"/>
    </source>
</evidence>
<dbReference type="InterPro" id="IPR017441">
    <property type="entry name" value="Protein_kinase_ATP_BS"/>
</dbReference>
<dbReference type="Pfam" id="PF00069">
    <property type="entry name" value="Pkinase"/>
    <property type="match status" value="1"/>
</dbReference>
<dbReference type="SMART" id="SM00220">
    <property type="entry name" value="S_TKc"/>
    <property type="match status" value="1"/>
</dbReference>
<evidence type="ECO:0000313" key="7">
    <source>
        <dbReference type="Proteomes" id="UP000549394"/>
    </source>
</evidence>
<organism evidence="6 7">
    <name type="scientific">Dimorphilus gyrociliatus</name>
    <dbReference type="NCBI Taxonomy" id="2664684"/>
    <lineage>
        <taxon>Eukaryota</taxon>
        <taxon>Metazoa</taxon>
        <taxon>Spiralia</taxon>
        <taxon>Lophotrochozoa</taxon>
        <taxon>Annelida</taxon>
        <taxon>Polychaeta</taxon>
        <taxon>Polychaeta incertae sedis</taxon>
        <taxon>Dinophilidae</taxon>
        <taxon>Dimorphilus</taxon>
    </lineage>
</organism>
<dbReference type="Gene3D" id="1.25.10.10">
    <property type="entry name" value="Leucine-rich Repeat Variant"/>
    <property type="match status" value="1"/>
</dbReference>
<dbReference type="GO" id="GO:0005737">
    <property type="term" value="C:cytoplasm"/>
    <property type="evidence" value="ECO:0007669"/>
    <property type="project" value="TreeGrafter"/>
</dbReference>
<dbReference type="PROSITE" id="PS00108">
    <property type="entry name" value="PROTEIN_KINASE_ST"/>
    <property type="match status" value="1"/>
</dbReference>
<evidence type="ECO:0000256" key="2">
    <source>
        <dbReference type="ARBA" id="ARBA00022741"/>
    </source>
</evidence>
<comment type="caution">
    <text evidence="6">The sequence shown here is derived from an EMBL/GenBank/DDBJ whole genome shotgun (WGS) entry which is preliminary data.</text>
</comment>
<dbReference type="EMBL" id="CAJFCJ010000003">
    <property type="protein sequence ID" value="CAD5112894.1"/>
    <property type="molecule type" value="Genomic_DNA"/>
</dbReference>
<evidence type="ECO:0000256" key="1">
    <source>
        <dbReference type="ARBA" id="ARBA00022737"/>
    </source>
</evidence>
<keyword evidence="7" id="KW-1185">Reference proteome</keyword>
<keyword evidence="2 4" id="KW-0547">Nucleotide-binding</keyword>
<dbReference type="InterPro" id="IPR056282">
    <property type="entry name" value="MROH2B-like_N_HEAT"/>
</dbReference>
<name>A0A7I8VAJ6_9ANNE</name>
<dbReference type="Pfam" id="PF21047">
    <property type="entry name" value="HEAT_Maestro"/>
    <property type="match status" value="1"/>
</dbReference>
<dbReference type="InterPro" id="IPR048465">
    <property type="entry name" value="Maestro-like_HEAT"/>
</dbReference>
<evidence type="ECO:0000256" key="3">
    <source>
        <dbReference type="ARBA" id="ARBA00022840"/>
    </source>
</evidence>
<dbReference type="SUPFAM" id="SSF48371">
    <property type="entry name" value="ARM repeat"/>
    <property type="match status" value="3"/>
</dbReference>
<dbReference type="OrthoDB" id="1884734at2759"/>
<dbReference type="InterPro" id="IPR011009">
    <property type="entry name" value="Kinase-like_dom_sf"/>
</dbReference>
<accession>A0A7I8VAJ6</accession>
<dbReference type="Pfam" id="PF23221">
    <property type="entry name" value="HEAT_MROH2B_1st"/>
    <property type="match status" value="1"/>
</dbReference>
<sequence length="1973" mass="224255">MENLMSKFEPGINPNIIILETFGDMALANARGMIPFVSVIMDTLLPLFSNKKSDVKLKLALLSLFGKFAESLLDYTSMDDIDPNVSKSSFSSKFFSVITSIHGWLPNSRDEQLIVSILYNAGLMARALNIDDINNILQKLITCFNSYDKKYPECVKIKQGFQNVLLSATEDCTEESSPMTQHLDSTLNILFQQMLRCCSSKTAEQKIHISKNVNEILRSFGVLAVIFTKTTIHYILSKIDHSTLENIFIAAFSILKHLVNCAGEQIKKESLEENIAQVTKGLTVGNKSTKIKKYLIHLIATLVTHGYLDMEGNLVLLDYMVLHSATPCTDNNELVTLSHLCMNVLQVMACTQKDLKAILSPYMLQYIVMEPYQHALHNVCTTIAAFLAPNEDEAVQVFDLSQSSIARSCALLPRFLVYLGGFSFKSQQDAHAAITVLKLLKLLSPSLHLRLITLWNGKIPELIKFIEDNMDKLTNQNNDDIYNEWQNNIGMLFRKSLEEISNEVFVLTVIESMKNQFSLCSVSKYQRIIWFKCFAYCLYCCHANSSTIITNCLNFMIEHVNQTDKEERTACSSAVGIVASSHIDLVFSRIQSLYENEKKNSFVEFFKENFQSKVEYGRITLLLCLAHSIQNSPVTNTLLLIETRFLRIIIPLLKQKLKLDNSMKWCLIECCRIIADSLHPNKKLPRSLEIVHKKALLEFVLRIMKEAPSLIADCLRALISLIRLPPILPGEQFNDLLLVSFTNVLNATTDEKNKEEKSEDYNQLLTEEKLNNEITDLFQELLKLTVEHDGSSSSAMMLCDHIGSQLLTKNDFRRQKTMHLYNGLLLNANHSLLVDDDVRTKLIGITIPRCSDSVDEIKEYAHKSMMKLVCSKADYLDQLENNQFFRVYSELYLTKDPSEKYKASSNLALSICDLLAPRELTYLIHYLLPSLSDPCEESQAGVSVCLNTIFKTKPLDLEIGAVVGHLVSKLAACSESTRLSCLSSIKTLASRHLHITLECLLLGEPSESIKGVWGTLATDSSLSSHVLDYFVDAIVRQPPHHMQHSIAYALLEMLQANEIKPTAIDNFSKIFSSLLVYLGSLCFIFKHENYSRHNNKEDDRDYVVFISRATSTMTSLFRAVGADGLLDYVKEYSLFANFLNGNFVTGIAALSGALSTFEYSYVPKCSNCLQSALTAVHDSHRITAAIFFSEILGTECIIRDDQLFEIISNNLLSRLEDPCHDVRIACMKGLGFISKNEDILHSKSSTVLSALMIAMDDKSPHISHAAICSLQLVLSSSMAEDVRPIIINIAVKVKCCFESEFEFIRASAFLLYAHLAKFRDAETTKLLTDVFNGSFVTLLVHVNDPCEMAKKNCQQALKELVPLLPSVQLTTMFAKCMDNDLHYGEFMNSVAKIIVDDLGNKLTVFLQQGATYTKSSVRNIRAAALMFCGFILKHCKDRSNLPVDVVSQTVLQALKDQDTVVRLKAAEVYNVKSLCYIKCKCYQKKYDFGGRWNFNGDANGDDDDCILRKSDIVENGWKVLRKLGGGSFGQVYEIRKGSQMCAIKVEGIKGTEKQRPSLKREFDIIRRIERKYKEYSNGDIKFPVNVEFNRFCYLKGFSVELEDDDYKDWKHGGTPINHNKFIAYYYIIMELMGRNLTDLRRNEPDQKFGIYTISYLALETFKAIKTLHAIGFVHRDIKPSNFVLGKSRNREIFLVDFGLAYTFGRLTKVLSGKRVLSTYPPHFDYVNPERRNGAGFRGTVRYASLRAHREEYLSYQDDLISWFYMLIEMSTGALPWRKVKKRKDVQKIKEKYINVNNLLIFSLHDENGRLGESYNLYEVPDKLQPTFKHIYKRIMNINIRDPIDMDSNFSVDPTEPPNPRSQNNYTEIELLLIKLRNSIGNMKNIERKLDWESRTNSQFDKLNSTNSVGAVVEYNGYSKMNLVIPPSEIVDVDESRDDSKAPRRYSQKVALPNQRFILHRIKPMIDRNESLTK</sequence>
<gene>
    <name evidence="6" type="ORF">DGYR_LOCUS1961</name>
</gene>
<proteinExistence type="predicted"/>
<dbReference type="InterPro" id="IPR000719">
    <property type="entry name" value="Prot_kinase_dom"/>
</dbReference>
<dbReference type="InterPro" id="IPR055406">
    <property type="entry name" value="HEAT_Maestro"/>
</dbReference>
<keyword evidence="3 4" id="KW-0067">ATP-binding</keyword>
<dbReference type="PANTHER" id="PTHR23120">
    <property type="entry name" value="MAESTRO-RELATED HEAT DOMAIN-CONTAINING"/>
    <property type="match status" value="1"/>
</dbReference>
<dbReference type="InterPro" id="IPR011989">
    <property type="entry name" value="ARM-like"/>
</dbReference>
<dbReference type="InterPro" id="IPR055408">
    <property type="entry name" value="HEAT_MROH2B-like"/>
</dbReference>
<reference evidence="6 7" key="1">
    <citation type="submission" date="2020-08" db="EMBL/GenBank/DDBJ databases">
        <authorList>
            <person name="Hejnol A."/>
        </authorList>
    </citation>
    <scope>NUCLEOTIDE SEQUENCE [LARGE SCALE GENOMIC DNA]</scope>
</reference>
<dbReference type="InterPro" id="IPR008271">
    <property type="entry name" value="Ser/Thr_kinase_AS"/>
</dbReference>
<dbReference type="SUPFAM" id="SSF56112">
    <property type="entry name" value="Protein kinase-like (PK-like)"/>
    <property type="match status" value="1"/>
</dbReference>
<evidence type="ECO:0000259" key="5">
    <source>
        <dbReference type="PROSITE" id="PS50011"/>
    </source>
</evidence>
<dbReference type="PROSITE" id="PS50011">
    <property type="entry name" value="PROTEIN_KINASE_DOM"/>
    <property type="match status" value="1"/>
</dbReference>
<dbReference type="PROSITE" id="PS00107">
    <property type="entry name" value="PROTEIN_KINASE_ATP"/>
    <property type="match status" value="1"/>
</dbReference>
<evidence type="ECO:0000313" key="6">
    <source>
        <dbReference type="EMBL" id="CAD5112894.1"/>
    </source>
</evidence>
<dbReference type="Pfam" id="PF23227">
    <property type="entry name" value="HEAT_MROH2B_C"/>
    <property type="match status" value="1"/>
</dbReference>
<feature type="domain" description="Protein kinase" evidence="5">
    <location>
        <begin position="1517"/>
        <end position="1855"/>
    </location>
</feature>
<feature type="binding site" evidence="4">
    <location>
        <position position="1544"/>
    </location>
    <ligand>
        <name>ATP</name>
        <dbReference type="ChEBI" id="CHEBI:30616"/>
    </ligand>
</feature>
<dbReference type="InterPro" id="IPR045206">
    <property type="entry name" value="Maestro_heat-like_prot"/>
</dbReference>
<dbReference type="InterPro" id="IPR016024">
    <property type="entry name" value="ARM-type_fold"/>
</dbReference>
<dbReference type="GO" id="GO:0005524">
    <property type="term" value="F:ATP binding"/>
    <property type="evidence" value="ECO:0007669"/>
    <property type="project" value="UniProtKB-UniRule"/>
</dbReference>
<dbReference type="GO" id="GO:0004672">
    <property type="term" value="F:protein kinase activity"/>
    <property type="evidence" value="ECO:0007669"/>
    <property type="project" value="InterPro"/>
</dbReference>